<gene>
    <name evidence="3" type="ORF">HMF7854_01115</name>
</gene>
<proteinExistence type="predicted"/>
<dbReference type="Pfam" id="PF09917">
    <property type="entry name" value="DUF2147"/>
    <property type="match status" value="1"/>
</dbReference>
<dbReference type="AlphaFoldDB" id="A0A429V6M0"/>
<feature type="signal peptide" evidence="1">
    <location>
        <begin position="1"/>
        <end position="21"/>
    </location>
</feature>
<dbReference type="Gene3D" id="2.40.128.520">
    <property type="match status" value="1"/>
</dbReference>
<dbReference type="OrthoDB" id="9811671at2"/>
<accession>A0A429V6M0</accession>
<evidence type="ECO:0000313" key="4">
    <source>
        <dbReference type="Proteomes" id="UP000274661"/>
    </source>
</evidence>
<comment type="caution">
    <text evidence="3">The sequence shown here is derived from an EMBL/GenBank/DDBJ whole genome shotgun (WGS) entry which is preliminary data.</text>
</comment>
<dbReference type="Proteomes" id="UP000274661">
    <property type="component" value="Unassembled WGS sequence"/>
</dbReference>
<name>A0A429V6M0_9SPHN</name>
<sequence length="133" mass="13876">MDWKKPLFAAAALLAVAPSMAAASPLEGRWINPKHSVTVRIGACGPTMCGRVVDASPRAREKAAAGGTPNLIGTPLLTNLAAANGGWKGSVFVPDHNIRASANLKLLAPNQLKVQGCVLAGLLCRSQVWTRID</sequence>
<dbReference type="PANTHER" id="PTHR36919">
    <property type="entry name" value="BLR1215 PROTEIN"/>
    <property type="match status" value="1"/>
</dbReference>
<feature type="chain" id="PRO_5019086828" evidence="1">
    <location>
        <begin position="22"/>
        <end position="133"/>
    </location>
</feature>
<evidence type="ECO:0000259" key="2">
    <source>
        <dbReference type="Pfam" id="PF09917"/>
    </source>
</evidence>
<evidence type="ECO:0000313" key="3">
    <source>
        <dbReference type="EMBL" id="RST29586.1"/>
    </source>
</evidence>
<dbReference type="PANTHER" id="PTHR36919:SF2">
    <property type="entry name" value="BLL6627 PROTEIN"/>
    <property type="match status" value="1"/>
</dbReference>
<dbReference type="InterPro" id="IPR019223">
    <property type="entry name" value="DUF2147"/>
</dbReference>
<reference evidence="3 4" key="1">
    <citation type="submission" date="2018-12" db="EMBL/GenBank/DDBJ databases">
        <title>Sphingomonas sp. HMF7854 Genome sequencing and assembly.</title>
        <authorList>
            <person name="Cha I."/>
            <person name="Kang H."/>
            <person name="Kim H."/>
            <person name="Kang J."/>
            <person name="Joh K."/>
        </authorList>
    </citation>
    <scope>NUCLEOTIDE SEQUENCE [LARGE SCALE GENOMIC DNA]</scope>
    <source>
        <strain evidence="3 4">HMF7854</strain>
    </source>
</reference>
<keyword evidence="1" id="KW-0732">Signal</keyword>
<organism evidence="3 4">
    <name type="scientific">Sphingomonas ginkgonis</name>
    <dbReference type="NCBI Taxonomy" id="2315330"/>
    <lineage>
        <taxon>Bacteria</taxon>
        <taxon>Pseudomonadati</taxon>
        <taxon>Pseudomonadota</taxon>
        <taxon>Alphaproteobacteria</taxon>
        <taxon>Sphingomonadales</taxon>
        <taxon>Sphingomonadaceae</taxon>
        <taxon>Sphingomonas</taxon>
    </lineage>
</organism>
<keyword evidence="4" id="KW-1185">Reference proteome</keyword>
<dbReference type="EMBL" id="RWJF01000001">
    <property type="protein sequence ID" value="RST29586.1"/>
    <property type="molecule type" value="Genomic_DNA"/>
</dbReference>
<feature type="domain" description="DUF2147" evidence="2">
    <location>
        <begin position="28"/>
        <end position="131"/>
    </location>
</feature>
<protein>
    <submittedName>
        <fullName evidence="3">DUF2147 domain-containing protein</fullName>
    </submittedName>
</protein>
<evidence type="ECO:0000256" key="1">
    <source>
        <dbReference type="SAM" id="SignalP"/>
    </source>
</evidence>